<name>A0A561BX92_9ACTN</name>
<dbReference type="OrthoDB" id="9804023at2"/>
<accession>A0A561BX92</accession>
<feature type="transmembrane region" description="Helical" evidence="2">
    <location>
        <begin position="31"/>
        <end position="49"/>
    </location>
</feature>
<keyword evidence="5" id="KW-1185">Reference proteome</keyword>
<feature type="transmembrane region" description="Helical" evidence="2">
    <location>
        <begin position="619"/>
        <end position="639"/>
    </location>
</feature>
<proteinExistence type="predicted"/>
<dbReference type="PANTHER" id="PTHR42736">
    <property type="entry name" value="PROTEIN-GLUTAMINE GAMMA-GLUTAMYLTRANSFERASE"/>
    <property type="match status" value="1"/>
</dbReference>
<evidence type="ECO:0000313" key="4">
    <source>
        <dbReference type="EMBL" id="TWD83477.1"/>
    </source>
</evidence>
<keyword evidence="2" id="KW-0472">Membrane</keyword>
<dbReference type="EMBL" id="VIVK01000001">
    <property type="protein sequence ID" value="TWD83477.1"/>
    <property type="molecule type" value="Genomic_DNA"/>
</dbReference>
<dbReference type="AlphaFoldDB" id="A0A561BX92"/>
<dbReference type="InterPro" id="IPR002931">
    <property type="entry name" value="Transglutaminase-like"/>
</dbReference>
<feature type="region of interest" description="Disordered" evidence="1">
    <location>
        <begin position="552"/>
        <end position="602"/>
    </location>
</feature>
<evidence type="ECO:0000256" key="2">
    <source>
        <dbReference type="SAM" id="Phobius"/>
    </source>
</evidence>
<dbReference type="PANTHER" id="PTHR42736:SF1">
    <property type="entry name" value="PROTEIN-GLUTAMINE GAMMA-GLUTAMYLTRANSFERASE"/>
    <property type="match status" value="1"/>
</dbReference>
<dbReference type="SMART" id="SM00460">
    <property type="entry name" value="TGc"/>
    <property type="match status" value="1"/>
</dbReference>
<comment type="caution">
    <text evidence="4">The sequence shown here is derived from an EMBL/GenBank/DDBJ whole genome shotgun (WGS) entry which is preliminary data.</text>
</comment>
<dbReference type="Pfam" id="PF01841">
    <property type="entry name" value="Transglut_core"/>
    <property type="match status" value="1"/>
</dbReference>
<feature type="transmembrane region" description="Helical" evidence="2">
    <location>
        <begin position="166"/>
        <end position="184"/>
    </location>
</feature>
<feature type="domain" description="Transglutaminase-like" evidence="3">
    <location>
        <begin position="478"/>
        <end position="548"/>
    </location>
</feature>
<feature type="compositionally biased region" description="Low complexity" evidence="1">
    <location>
        <begin position="559"/>
        <end position="583"/>
    </location>
</feature>
<feature type="transmembrane region" description="Helical" evidence="2">
    <location>
        <begin position="117"/>
        <end position="135"/>
    </location>
</feature>
<sequence>MTGHVRISLAAWAATVLGSLVLAPVFSGPFLFISAFLCAAVTGTGILLQNLRAPRFVVPIVQLVVLIELLSLFFLSETLKFGIVPWTDTALAFNQQMVDALDAINRFSAPLPPDEHLTLFAASVIAATGLLIHLIAVQLRQAAWAGLLLLTMYTVPAATVHGGLPALLFIPPAVGYIVLLAAEGRTRLSRWGRRISGVSHLDAAEPIEASALGQAGRRIGLSVVALAAVLPALLPALPEGVVGNGLAGGGSGSGIGASISSANPMLDMGKNLKRGDNVTALTYTGGPPGGMYLRLTALDMFDGRTWQLSPRPEGRKITNDDLTPPPGYTGDLSKVQSSKVKVEVTRNFRSQFAPAPYPLRNISLKDQWQFDPGALDVVSRNGRGVAGKDYTLHFYELNPTPEQLRDTIPSAEPDQYTSEVPRSTPERIKALAAEVTADAKGNRFGQAVLLQNWFRNGDFTYSTDTDSTSGMRALNAFLFENKTGYCEQFATGMALMARTLGIPARVGIGFLPGQAGKNGQHIVRMHDMHAWPELYFTGIGWIRFEPTPSARVASTPSWTEQAAPSPTSPTSGPSTAPTTPTQSEEPDISRPNQDRNLPDDNGVAVVDPGNWFTNGGNKIIAGAAAVLILLSIPWLVRALTRRKRFAREPGRLGVEGLWAEIRDTARDLRLDWSDSSTPRQLGDWLDERLPEDVRPQARRLARGLEAVRYAGLADDSSIDLRSEARDVHKALWSQAKVLARIRATVLPPSWRWYLNRGSAEATDLLDDFDLLLARLRSTLLPRSRRGEAN</sequence>
<dbReference type="RefSeq" id="WP_145810061.1">
    <property type="nucleotide sequence ID" value="NZ_VIVK01000001.1"/>
</dbReference>
<dbReference type="InterPro" id="IPR052901">
    <property type="entry name" value="Bact_TGase-like"/>
</dbReference>
<dbReference type="InterPro" id="IPR038765">
    <property type="entry name" value="Papain-like_cys_pep_sf"/>
</dbReference>
<dbReference type="Gene3D" id="3.10.620.30">
    <property type="match status" value="1"/>
</dbReference>
<dbReference type="InterPro" id="IPR021878">
    <property type="entry name" value="TgpA_N"/>
</dbReference>
<feature type="transmembrane region" description="Helical" evidence="2">
    <location>
        <begin position="56"/>
        <end position="75"/>
    </location>
</feature>
<evidence type="ECO:0000259" key="3">
    <source>
        <dbReference type="SMART" id="SM00460"/>
    </source>
</evidence>
<dbReference type="SUPFAM" id="SSF54001">
    <property type="entry name" value="Cysteine proteinases"/>
    <property type="match status" value="1"/>
</dbReference>
<evidence type="ECO:0000256" key="1">
    <source>
        <dbReference type="SAM" id="MobiDB-lite"/>
    </source>
</evidence>
<reference evidence="4 5" key="1">
    <citation type="submission" date="2019-06" db="EMBL/GenBank/DDBJ databases">
        <title>Sequencing the genomes of 1000 actinobacteria strains.</title>
        <authorList>
            <person name="Klenk H.-P."/>
        </authorList>
    </citation>
    <scope>NUCLEOTIDE SEQUENCE [LARGE SCALE GENOMIC DNA]</scope>
    <source>
        <strain evidence="4 5">DSM 24683</strain>
    </source>
</reference>
<dbReference type="Pfam" id="PF11992">
    <property type="entry name" value="TgpA_N"/>
    <property type="match status" value="1"/>
</dbReference>
<feature type="transmembrane region" description="Helical" evidence="2">
    <location>
        <begin position="7"/>
        <end position="25"/>
    </location>
</feature>
<protein>
    <submittedName>
        <fullName evidence="4">Transglutaminase superfamily protein</fullName>
    </submittedName>
</protein>
<keyword evidence="2" id="KW-1133">Transmembrane helix</keyword>
<evidence type="ECO:0000313" key="5">
    <source>
        <dbReference type="Proteomes" id="UP000318380"/>
    </source>
</evidence>
<gene>
    <name evidence="4" type="ORF">FB561_4640</name>
</gene>
<organism evidence="4 5">
    <name type="scientific">Kribbella amoyensis</name>
    <dbReference type="NCBI Taxonomy" id="996641"/>
    <lineage>
        <taxon>Bacteria</taxon>
        <taxon>Bacillati</taxon>
        <taxon>Actinomycetota</taxon>
        <taxon>Actinomycetes</taxon>
        <taxon>Propionibacteriales</taxon>
        <taxon>Kribbellaceae</taxon>
        <taxon>Kribbella</taxon>
    </lineage>
</organism>
<keyword evidence="2" id="KW-0812">Transmembrane</keyword>
<dbReference type="Proteomes" id="UP000318380">
    <property type="component" value="Unassembled WGS sequence"/>
</dbReference>
<feature type="region of interest" description="Disordered" evidence="1">
    <location>
        <begin position="309"/>
        <end position="330"/>
    </location>
</feature>